<sequence length="522" mass="57072">MAKWFDWFVSFSAALGGFLFGYSSCIIASVLEMDSFTVFFGMADADAVRMAAAASNPGIVLVKTASYSSIKAQIVSFFVLGCIPGALAIAFLGDALGRRRSIWLGSFLFSVSAIIQAVTPASFSIAQRTAMVLAGRFIGGSGIGILSTSVPLYIAEIAPTALRGRLTSIQQLMITIGIAFAFIVNAIIIGSYKANHDLMNDSMWRTALALQAAPGALLMVMLVVMPESPRWLMLREREEEALTNLARLRQQDERSPAVQEEFHDYKQSIETERQVGTAAWSELGRKGILNRVGLGIALQFFQQWTGINAVLYYSASLFIAMGIPKSTAITVNVVVQSLINVLFTVPGMYLIERSGRKNLLVWGGLAMAVCMWLLVLFVNLFQSSISVPVADLTELTPIPTSARTYSIISVIAMYCYVACFASTWGPVVWVYQSEIFPLRVRSKGTGIAAASNWINNFILSYVWPYAETLGANQYIVFGTTGLAMAAFTAWYVPETRGKSLEEMDEVFGFAEDTYPMTDLKAQ</sequence>
<dbReference type="Pfam" id="PF00083">
    <property type="entry name" value="Sugar_tr"/>
    <property type="match status" value="1"/>
</dbReference>
<keyword evidence="11" id="KW-1185">Reference proteome</keyword>
<dbReference type="AlphaFoldDB" id="A0A0L0SJW6"/>
<feature type="domain" description="Major facilitator superfamily (MFS) profile" evidence="9">
    <location>
        <begin position="9"/>
        <end position="496"/>
    </location>
</feature>
<evidence type="ECO:0000256" key="2">
    <source>
        <dbReference type="ARBA" id="ARBA00010992"/>
    </source>
</evidence>
<dbReference type="PROSITE" id="PS50850">
    <property type="entry name" value="MFS"/>
    <property type="match status" value="1"/>
</dbReference>
<name>A0A0L0SJW6_ALLM3</name>
<evidence type="ECO:0000313" key="11">
    <source>
        <dbReference type="Proteomes" id="UP000054350"/>
    </source>
</evidence>
<evidence type="ECO:0000313" key="10">
    <source>
        <dbReference type="EMBL" id="KNE62773.1"/>
    </source>
</evidence>
<comment type="similarity">
    <text evidence="2 7">Belongs to the major facilitator superfamily. Sugar transporter (TC 2.A.1.1) family.</text>
</comment>
<dbReference type="NCBIfam" id="TIGR00879">
    <property type="entry name" value="SP"/>
    <property type="match status" value="1"/>
</dbReference>
<evidence type="ECO:0000256" key="8">
    <source>
        <dbReference type="SAM" id="Phobius"/>
    </source>
</evidence>
<dbReference type="VEuPathDB" id="FungiDB:AMAG_07958"/>
<feature type="transmembrane region" description="Helical" evidence="8">
    <location>
        <begin position="104"/>
        <end position="125"/>
    </location>
</feature>
<evidence type="ECO:0000256" key="1">
    <source>
        <dbReference type="ARBA" id="ARBA00004141"/>
    </source>
</evidence>
<protein>
    <submittedName>
        <fullName evidence="10">Sugar porter (SP) family MFS transporter</fullName>
    </submittedName>
</protein>
<feature type="transmembrane region" description="Helical" evidence="8">
    <location>
        <begin position="405"/>
        <end position="432"/>
    </location>
</feature>
<dbReference type="InterPro" id="IPR036259">
    <property type="entry name" value="MFS_trans_sf"/>
</dbReference>
<dbReference type="PANTHER" id="PTHR48022:SF2">
    <property type="entry name" value="PLASTIDIC GLUCOSE TRANSPORTER 4"/>
    <property type="match status" value="1"/>
</dbReference>
<feature type="transmembrane region" description="Helical" evidence="8">
    <location>
        <begin position="74"/>
        <end position="92"/>
    </location>
</feature>
<evidence type="ECO:0000259" key="9">
    <source>
        <dbReference type="PROSITE" id="PS50850"/>
    </source>
</evidence>
<keyword evidence="4 8" id="KW-0812">Transmembrane</keyword>
<dbReference type="OrthoDB" id="6612291at2759"/>
<dbReference type="InterPro" id="IPR050360">
    <property type="entry name" value="MFS_Sugar_Transporters"/>
</dbReference>
<dbReference type="Gene3D" id="1.20.1250.20">
    <property type="entry name" value="MFS general substrate transporter like domains"/>
    <property type="match status" value="1"/>
</dbReference>
<dbReference type="GO" id="GO:0016020">
    <property type="term" value="C:membrane"/>
    <property type="evidence" value="ECO:0007669"/>
    <property type="project" value="UniProtKB-SubCell"/>
</dbReference>
<feature type="transmembrane region" description="Helical" evidence="8">
    <location>
        <begin position="204"/>
        <end position="225"/>
    </location>
</feature>
<dbReference type="PRINTS" id="PR00171">
    <property type="entry name" value="SUGRTRNSPORT"/>
</dbReference>
<evidence type="ECO:0000256" key="5">
    <source>
        <dbReference type="ARBA" id="ARBA00022989"/>
    </source>
</evidence>
<gene>
    <name evidence="10" type="ORF">AMAG_07958</name>
</gene>
<dbReference type="PANTHER" id="PTHR48022">
    <property type="entry name" value="PLASTIDIC GLUCOSE TRANSPORTER 4"/>
    <property type="match status" value="1"/>
</dbReference>
<feature type="transmembrane region" description="Helical" evidence="8">
    <location>
        <begin position="7"/>
        <end position="31"/>
    </location>
</feature>
<keyword evidence="6 8" id="KW-0472">Membrane</keyword>
<accession>A0A0L0SJW6</accession>
<keyword evidence="5 8" id="KW-1133">Transmembrane helix</keyword>
<dbReference type="eggNOG" id="KOG0254">
    <property type="taxonomic scope" value="Eukaryota"/>
</dbReference>
<dbReference type="InterPro" id="IPR003663">
    <property type="entry name" value="Sugar/inositol_transpt"/>
</dbReference>
<dbReference type="STRING" id="578462.A0A0L0SJW6"/>
<dbReference type="EMBL" id="GG745340">
    <property type="protein sequence ID" value="KNE62773.1"/>
    <property type="molecule type" value="Genomic_DNA"/>
</dbReference>
<dbReference type="InterPro" id="IPR005828">
    <property type="entry name" value="MFS_sugar_transport-like"/>
</dbReference>
<organism evidence="10 11">
    <name type="scientific">Allomyces macrogynus (strain ATCC 38327)</name>
    <name type="common">Allomyces javanicus var. macrogynus</name>
    <dbReference type="NCBI Taxonomy" id="578462"/>
    <lineage>
        <taxon>Eukaryota</taxon>
        <taxon>Fungi</taxon>
        <taxon>Fungi incertae sedis</taxon>
        <taxon>Blastocladiomycota</taxon>
        <taxon>Blastocladiomycetes</taxon>
        <taxon>Blastocladiales</taxon>
        <taxon>Blastocladiaceae</taxon>
        <taxon>Allomyces</taxon>
    </lineage>
</organism>
<evidence type="ECO:0000256" key="7">
    <source>
        <dbReference type="RuleBase" id="RU003346"/>
    </source>
</evidence>
<feature type="transmembrane region" description="Helical" evidence="8">
    <location>
        <begin position="444"/>
        <end position="463"/>
    </location>
</feature>
<evidence type="ECO:0000256" key="6">
    <source>
        <dbReference type="ARBA" id="ARBA00023136"/>
    </source>
</evidence>
<dbReference type="InterPro" id="IPR020846">
    <property type="entry name" value="MFS_dom"/>
</dbReference>
<feature type="transmembrane region" description="Helical" evidence="8">
    <location>
        <begin position="359"/>
        <end position="385"/>
    </location>
</feature>
<dbReference type="SUPFAM" id="SSF103473">
    <property type="entry name" value="MFS general substrate transporter"/>
    <property type="match status" value="1"/>
</dbReference>
<reference evidence="10 11" key="1">
    <citation type="submission" date="2009-11" db="EMBL/GenBank/DDBJ databases">
        <title>Annotation of Allomyces macrogynus ATCC 38327.</title>
        <authorList>
            <consortium name="The Broad Institute Genome Sequencing Platform"/>
            <person name="Russ C."/>
            <person name="Cuomo C."/>
            <person name="Burger G."/>
            <person name="Gray M.W."/>
            <person name="Holland P.W.H."/>
            <person name="King N."/>
            <person name="Lang F.B.F."/>
            <person name="Roger A.J."/>
            <person name="Ruiz-Trillo I."/>
            <person name="Young S.K."/>
            <person name="Zeng Q."/>
            <person name="Gargeya S."/>
            <person name="Fitzgerald M."/>
            <person name="Haas B."/>
            <person name="Abouelleil A."/>
            <person name="Alvarado L."/>
            <person name="Arachchi H.M."/>
            <person name="Berlin A."/>
            <person name="Chapman S.B."/>
            <person name="Gearin G."/>
            <person name="Goldberg J."/>
            <person name="Griggs A."/>
            <person name="Gujja S."/>
            <person name="Hansen M."/>
            <person name="Heiman D."/>
            <person name="Howarth C."/>
            <person name="Larimer J."/>
            <person name="Lui A."/>
            <person name="MacDonald P.J.P."/>
            <person name="McCowen C."/>
            <person name="Montmayeur A."/>
            <person name="Murphy C."/>
            <person name="Neiman D."/>
            <person name="Pearson M."/>
            <person name="Priest M."/>
            <person name="Roberts A."/>
            <person name="Saif S."/>
            <person name="Shea T."/>
            <person name="Sisk P."/>
            <person name="Stolte C."/>
            <person name="Sykes S."/>
            <person name="Wortman J."/>
            <person name="Nusbaum C."/>
            <person name="Birren B."/>
        </authorList>
    </citation>
    <scope>NUCLEOTIDE SEQUENCE [LARGE SCALE GENOMIC DNA]</scope>
    <source>
        <strain evidence="10 11">ATCC 38327</strain>
    </source>
</reference>
<proteinExistence type="inferred from homology"/>
<dbReference type="Proteomes" id="UP000054350">
    <property type="component" value="Unassembled WGS sequence"/>
</dbReference>
<comment type="subcellular location">
    <subcellularLocation>
        <location evidence="1">Membrane</location>
        <topology evidence="1">Multi-pass membrane protein</topology>
    </subcellularLocation>
</comment>
<feature type="transmembrane region" description="Helical" evidence="8">
    <location>
        <begin position="137"/>
        <end position="160"/>
    </location>
</feature>
<feature type="transmembrane region" description="Helical" evidence="8">
    <location>
        <begin position="329"/>
        <end position="352"/>
    </location>
</feature>
<keyword evidence="3 7" id="KW-0813">Transport</keyword>
<dbReference type="OMA" id="MPSEMFP"/>
<evidence type="ECO:0000256" key="4">
    <source>
        <dbReference type="ARBA" id="ARBA00022692"/>
    </source>
</evidence>
<reference evidence="11" key="2">
    <citation type="submission" date="2009-11" db="EMBL/GenBank/DDBJ databases">
        <title>The Genome Sequence of Allomyces macrogynus strain ATCC 38327.</title>
        <authorList>
            <consortium name="The Broad Institute Genome Sequencing Platform"/>
            <person name="Russ C."/>
            <person name="Cuomo C."/>
            <person name="Shea T."/>
            <person name="Young S.K."/>
            <person name="Zeng Q."/>
            <person name="Koehrsen M."/>
            <person name="Haas B."/>
            <person name="Borodovsky M."/>
            <person name="Guigo R."/>
            <person name="Alvarado L."/>
            <person name="Berlin A."/>
            <person name="Borenstein D."/>
            <person name="Chen Z."/>
            <person name="Engels R."/>
            <person name="Freedman E."/>
            <person name="Gellesch M."/>
            <person name="Goldberg J."/>
            <person name="Griggs A."/>
            <person name="Gujja S."/>
            <person name="Heiman D."/>
            <person name="Hepburn T."/>
            <person name="Howarth C."/>
            <person name="Jen D."/>
            <person name="Larson L."/>
            <person name="Lewis B."/>
            <person name="Mehta T."/>
            <person name="Park D."/>
            <person name="Pearson M."/>
            <person name="Roberts A."/>
            <person name="Saif S."/>
            <person name="Shenoy N."/>
            <person name="Sisk P."/>
            <person name="Stolte C."/>
            <person name="Sykes S."/>
            <person name="Walk T."/>
            <person name="White J."/>
            <person name="Yandava C."/>
            <person name="Burger G."/>
            <person name="Gray M.W."/>
            <person name="Holland P.W.H."/>
            <person name="King N."/>
            <person name="Lang F.B.F."/>
            <person name="Roger A.J."/>
            <person name="Ruiz-Trillo I."/>
            <person name="Lander E."/>
            <person name="Nusbaum C."/>
        </authorList>
    </citation>
    <scope>NUCLEOTIDE SEQUENCE [LARGE SCALE GENOMIC DNA]</scope>
    <source>
        <strain evidence="11">ATCC 38327</strain>
    </source>
</reference>
<evidence type="ECO:0000256" key="3">
    <source>
        <dbReference type="ARBA" id="ARBA00022448"/>
    </source>
</evidence>
<feature type="transmembrane region" description="Helical" evidence="8">
    <location>
        <begin position="475"/>
        <end position="493"/>
    </location>
</feature>
<dbReference type="FunFam" id="1.20.1250.20:FF:000134">
    <property type="entry name" value="MFS sugar transporter protein"/>
    <property type="match status" value="1"/>
</dbReference>
<feature type="transmembrane region" description="Helical" evidence="8">
    <location>
        <begin position="172"/>
        <end position="192"/>
    </location>
</feature>
<dbReference type="GO" id="GO:0005351">
    <property type="term" value="F:carbohydrate:proton symporter activity"/>
    <property type="evidence" value="ECO:0007669"/>
    <property type="project" value="TreeGrafter"/>
</dbReference>